<dbReference type="AlphaFoldDB" id="A0A2K2CZ83"/>
<evidence type="ECO:0000313" key="3">
    <source>
        <dbReference type="Proteomes" id="UP000008810"/>
    </source>
</evidence>
<proteinExistence type="predicted"/>
<evidence type="ECO:0000313" key="1">
    <source>
        <dbReference type="EMBL" id="PNT67341.1"/>
    </source>
</evidence>
<dbReference type="EMBL" id="CM000882">
    <property type="protein sequence ID" value="PNT67341.1"/>
    <property type="molecule type" value="Genomic_DNA"/>
</dbReference>
<keyword evidence="3" id="KW-1185">Reference proteome</keyword>
<gene>
    <name evidence="1" type="ORF">BRADI_3g25635v3</name>
</gene>
<dbReference type="InParanoid" id="A0A2K2CZ83"/>
<reference evidence="1 2" key="1">
    <citation type="journal article" date="2010" name="Nature">
        <title>Genome sequencing and analysis of the model grass Brachypodium distachyon.</title>
        <authorList>
            <consortium name="International Brachypodium Initiative"/>
        </authorList>
    </citation>
    <scope>NUCLEOTIDE SEQUENCE [LARGE SCALE GENOMIC DNA]</scope>
    <source>
        <strain evidence="1 2">Bd21</strain>
    </source>
</reference>
<name>A0A2K2CZ83_BRADI</name>
<reference evidence="1" key="2">
    <citation type="submission" date="2017-06" db="EMBL/GenBank/DDBJ databases">
        <title>WGS assembly of Brachypodium distachyon.</title>
        <authorList>
            <consortium name="The International Brachypodium Initiative"/>
            <person name="Lucas S."/>
            <person name="Harmon-Smith M."/>
            <person name="Lail K."/>
            <person name="Tice H."/>
            <person name="Grimwood J."/>
            <person name="Bruce D."/>
            <person name="Barry K."/>
            <person name="Shu S."/>
            <person name="Lindquist E."/>
            <person name="Wang M."/>
            <person name="Pitluck S."/>
            <person name="Vogel J.P."/>
            <person name="Garvin D.F."/>
            <person name="Mockler T.C."/>
            <person name="Schmutz J."/>
            <person name="Rokhsar D."/>
            <person name="Bevan M.W."/>
        </authorList>
    </citation>
    <scope>NUCLEOTIDE SEQUENCE</scope>
    <source>
        <strain evidence="1">Bd21</strain>
    </source>
</reference>
<dbReference type="EnsemblPlants" id="PNT67341">
    <property type="protein sequence ID" value="PNT67341"/>
    <property type="gene ID" value="BRADI_3g25635v3"/>
</dbReference>
<sequence length="67" mass="7594">MDFKGCLLCPLLSMSTIDGSRQKPPPTLDCLELLVTSTYCHKFDPCFRRNASNSESCDSNNDFDWID</sequence>
<reference evidence="2" key="3">
    <citation type="submission" date="2018-08" db="UniProtKB">
        <authorList>
            <consortium name="EnsemblPlants"/>
        </authorList>
    </citation>
    <scope>IDENTIFICATION</scope>
    <source>
        <strain evidence="2">cv. Bd21</strain>
    </source>
</reference>
<protein>
    <submittedName>
        <fullName evidence="1 2">Uncharacterized protein</fullName>
    </submittedName>
</protein>
<accession>A0A2K2CZ83</accession>
<evidence type="ECO:0000313" key="2">
    <source>
        <dbReference type="EnsemblPlants" id="PNT67341"/>
    </source>
</evidence>
<dbReference type="Gramene" id="PNT67341">
    <property type="protein sequence ID" value="PNT67341"/>
    <property type="gene ID" value="BRADI_3g25635v3"/>
</dbReference>
<dbReference type="Proteomes" id="UP000008810">
    <property type="component" value="Chromosome 3"/>
</dbReference>
<organism evidence="1">
    <name type="scientific">Brachypodium distachyon</name>
    <name type="common">Purple false brome</name>
    <name type="synonym">Trachynia distachya</name>
    <dbReference type="NCBI Taxonomy" id="15368"/>
    <lineage>
        <taxon>Eukaryota</taxon>
        <taxon>Viridiplantae</taxon>
        <taxon>Streptophyta</taxon>
        <taxon>Embryophyta</taxon>
        <taxon>Tracheophyta</taxon>
        <taxon>Spermatophyta</taxon>
        <taxon>Magnoliopsida</taxon>
        <taxon>Liliopsida</taxon>
        <taxon>Poales</taxon>
        <taxon>Poaceae</taxon>
        <taxon>BOP clade</taxon>
        <taxon>Pooideae</taxon>
        <taxon>Stipodae</taxon>
        <taxon>Brachypodieae</taxon>
        <taxon>Brachypodium</taxon>
    </lineage>
</organism>